<dbReference type="Proteomes" id="UP000648722">
    <property type="component" value="Unassembled WGS sequence"/>
</dbReference>
<accession>A0ABQ1XVV5</accession>
<proteinExistence type="predicted"/>
<keyword evidence="4" id="KW-1185">Reference proteome</keyword>
<gene>
    <name evidence="3" type="ORF">GCM10007420_21280</name>
</gene>
<protein>
    <recommendedName>
        <fullName evidence="5">Lipoprotein</fullName>
    </recommendedName>
</protein>
<dbReference type="RefSeq" id="WP_188452573.1">
    <property type="nucleotide sequence ID" value="NZ_BMFS01000010.1"/>
</dbReference>
<feature type="region of interest" description="Disordered" evidence="1">
    <location>
        <begin position="155"/>
        <end position="176"/>
    </location>
</feature>
<feature type="signal peptide" evidence="2">
    <location>
        <begin position="1"/>
        <end position="19"/>
    </location>
</feature>
<sequence>MNRIAIAALIAGLALSGCAKLHSTGIAYRDPSQSRVFIWRSDYSAGIATEDGICAQGALTARASETNLDMGVSDRALALLQSPALSEQAEELVGIASRQAQTVMLTNATNGQTAFANIAYFYLCQISLNGQLSEDTIQTMWADTTRAVASIAQTGLTPASVQSPNQDTGQSDNRPQ</sequence>
<dbReference type="PROSITE" id="PS51257">
    <property type="entry name" value="PROKAR_LIPOPROTEIN"/>
    <property type="match status" value="1"/>
</dbReference>
<name>A0ABQ1XVV5_9PROT</name>
<dbReference type="EMBL" id="BMFS01000010">
    <property type="protein sequence ID" value="GGH04553.1"/>
    <property type="molecule type" value="Genomic_DNA"/>
</dbReference>
<evidence type="ECO:0000313" key="4">
    <source>
        <dbReference type="Proteomes" id="UP000648722"/>
    </source>
</evidence>
<evidence type="ECO:0000313" key="3">
    <source>
        <dbReference type="EMBL" id="GGH04553.1"/>
    </source>
</evidence>
<evidence type="ECO:0000256" key="2">
    <source>
        <dbReference type="SAM" id="SignalP"/>
    </source>
</evidence>
<comment type="caution">
    <text evidence="3">The sequence shown here is derived from an EMBL/GenBank/DDBJ whole genome shotgun (WGS) entry which is preliminary data.</text>
</comment>
<organism evidence="3 4">
    <name type="scientific">Glycocaulis albus</name>
    <dbReference type="NCBI Taxonomy" id="1382801"/>
    <lineage>
        <taxon>Bacteria</taxon>
        <taxon>Pseudomonadati</taxon>
        <taxon>Pseudomonadota</taxon>
        <taxon>Alphaproteobacteria</taxon>
        <taxon>Maricaulales</taxon>
        <taxon>Maricaulaceae</taxon>
        <taxon>Glycocaulis</taxon>
    </lineage>
</organism>
<feature type="chain" id="PRO_5045197964" description="Lipoprotein" evidence="2">
    <location>
        <begin position="20"/>
        <end position="176"/>
    </location>
</feature>
<evidence type="ECO:0008006" key="5">
    <source>
        <dbReference type="Google" id="ProtNLM"/>
    </source>
</evidence>
<reference evidence="4" key="1">
    <citation type="journal article" date="2019" name="Int. J. Syst. Evol. Microbiol.">
        <title>The Global Catalogue of Microorganisms (GCM) 10K type strain sequencing project: providing services to taxonomists for standard genome sequencing and annotation.</title>
        <authorList>
            <consortium name="The Broad Institute Genomics Platform"/>
            <consortium name="The Broad Institute Genome Sequencing Center for Infectious Disease"/>
            <person name="Wu L."/>
            <person name="Ma J."/>
        </authorList>
    </citation>
    <scope>NUCLEOTIDE SEQUENCE [LARGE SCALE GENOMIC DNA]</scope>
    <source>
        <strain evidence="4">CGMCC 1.12766</strain>
    </source>
</reference>
<keyword evidence="2" id="KW-0732">Signal</keyword>
<evidence type="ECO:0000256" key="1">
    <source>
        <dbReference type="SAM" id="MobiDB-lite"/>
    </source>
</evidence>